<dbReference type="OrthoDB" id="10261556at2759"/>
<dbReference type="EMBL" id="MU826831">
    <property type="protein sequence ID" value="KAJ7373328.1"/>
    <property type="molecule type" value="Genomic_DNA"/>
</dbReference>
<dbReference type="InterPro" id="IPR027417">
    <property type="entry name" value="P-loop_NTPase"/>
</dbReference>
<evidence type="ECO:0000313" key="3">
    <source>
        <dbReference type="Proteomes" id="UP001163046"/>
    </source>
</evidence>
<evidence type="ECO:0000259" key="1">
    <source>
        <dbReference type="Pfam" id="PF00270"/>
    </source>
</evidence>
<dbReference type="GO" id="GO:0005524">
    <property type="term" value="F:ATP binding"/>
    <property type="evidence" value="ECO:0007669"/>
    <property type="project" value="InterPro"/>
</dbReference>
<dbReference type="GO" id="GO:0003676">
    <property type="term" value="F:nucleic acid binding"/>
    <property type="evidence" value="ECO:0007669"/>
    <property type="project" value="InterPro"/>
</dbReference>
<keyword evidence="3" id="KW-1185">Reference proteome</keyword>
<dbReference type="SUPFAM" id="SSF52540">
    <property type="entry name" value="P-loop containing nucleoside triphosphate hydrolases"/>
    <property type="match status" value="1"/>
</dbReference>
<name>A0A9W9Z427_9CNID</name>
<dbReference type="AlphaFoldDB" id="A0A9W9Z427"/>
<gene>
    <name evidence="2" type="ORF">OS493_012919</name>
</gene>
<reference evidence="2" key="1">
    <citation type="submission" date="2023-01" db="EMBL/GenBank/DDBJ databases">
        <title>Genome assembly of the deep-sea coral Lophelia pertusa.</title>
        <authorList>
            <person name="Herrera S."/>
            <person name="Cordes E."/>
        </authorList>
    </citation>
    <scope>NUCLEOTIDE SEQUENCE</scope>
    <source>
        <strain evidence="2">USNM1676648</strain>
        <tissue evidence="2">Polyp</tissue>
    </source>
</reference>
<dbReference type="InterPro" id="IPR011545">
    <property type="entry name" value="DEAD/DEAH_box_helicase_dom"/>
</dbReference>
<comment type="caution">
    <text evidence="2">The sequence shown here is derived from an EMBL/GenBank/DDBJ whole genome shotgun (WGS) entry which is preliminary data.</text>
</comment>
<feature type="domain" description="DEAD/DEAH-box helicase" evidence="1">
    <location>
        <begin position="21"/>
        <end position="83"/>
    </location>
</feature>
<dbReference type="Pfam" id="PF00270">
    <property type="entry name" value="DEAD"/>
    <property type="match status" value="1"/>
</dbReference>
<dbReference type="Gene3D" id="3.40.50.300">
    <property type="entry name" value="P-loop containing nucleotide triphosphate hydrolases"/>
    <property type="match status" value="1"/>
</dbReference>
<dbReference type="Proteomes" id="UP001163046">
    <property type="component" value="Unassembled WGS sequence"/>
</dbReference>
<accession>A0A9W9Z427</accession>
<evidence type="ECO:0000313" key="2">
    <source>
        <dbReference type="EMBL" id="KAJ7373328.1"/>
    </source>
</evidence>
<sequence>MDFNEAIQYGLSIINYESLKEVQRKTVAAYLCGKDIFVCAPTGSGKSLCFEVAPYAIDWVTFGPVEGETTIQTVCIVVAPAVEAKKHKRKTNTGSPKNSDSKCPRVEMPEMQAAAAINLPVGGADNVLTVTLNAIMDTINSLGAKIDNNFKTL</sequence>
<proteinExistence type="predicted"/>
<organism evidence="2 3">
    <name type="scientific">Desmophyllum pertusum</name>
    <dbReference type="NCBI Taxonomy" id="174260"/>
    <lineage>
        <taxon>Eukaryota</taxon>
        <taxon>Metazoa</taxon>
        <taxon>Cnidaria</taxon>
        <taxon>Anthozoa</taxon>
        <taxon>Hexacorallia</taxon>
        <taxon>Scleractinia</taxon>
        <taxon>Caryophylliina</taxon>
        <taxon>Caryophylliidae</taxon>
        <taxon>Desmophyllum</taxon>
    </lineage>
</organism>
<protein>
    <recommendedName>
        <fullName evidence="1">DEAD/DEAH-box helicase domain-containing protein</fullName>
    </recommendedName>
</protein>